<dbReference type="InterPro" id="IPR017441">
    <property type="entry name" value="Protein_kinase_ATP_BS"/>
</dbReference>
<organism evidence="4 5">
    <name type="scientific">Leptospira soteropolitanensis</name>
    <dbReference type="NCBI Taxonomy" id="2950025"/>
    <lineage>
        <taxon>Bacteria</taxon>
        <taxon>Pseudomonadati</taxon>
        <taxon>Spirochaetota</taxon>
        <taxon>Spirochaetia</taxon>
        <taxon>Leptospirales</taxon>
        <taxon>Leptospiraceae</taxon>
        <taxon>Leptospira</taxon>
    </lineage>
</organism>
<dbReference type="Pfam" id="PF00069">
    <property type="entry name" value="Pkinase"/>
    <property type="match status" value="1"/>
</dbReference>
<sequence>MHNLSNNYSDTFEDGSLLIAEKRFNIPGYRIIEQIGRGANATVFKAFDEKLKREVAIKVWNKHGDKRALEETIKIASLNHPLVINTYNFDMINNHPYSIMEIIYGQNGKNWLKEHQSIEKRLEIWKLYSKSLNYIYSKDMIHGDPHLGNILIFNDVENIYNYNQYKLSLKLADTGTSKFFTTKKKTLKRERKIIIETAERLFEDQRINLLWFLPDNLDHKIILSILDNIIQFIYTLNCLIDYDRKAEISDRIVNILLETPLFNLDEVLNQIKQNEFPPTERIIRKLNFKLYNMNFDQLMEAKTTIDEDSKLIYQRRKEDFISKLKQKK</sequence>
<dbReference type="PANTHER" id="PTHR44167">
    <property type="entry name" value="OVARIAN-SPECIFIC SERINE/THREONINE-PROTEIN KINASE LOK-RELATED"/>
    <property type="match status" value="1"/>
</dbReference>
<dbReference type="Proteomes" id="UP001208540">
    <property type="component" value="Unassembled WGS sequence"/>
</dbReference>
<dbReference type="Gene3D" id="3.30.200.20">
    <property type="entry name" value="Phosphorylase Kinase, domain 1"/>
    <property type="match status" value="1"/>
</dbReference>
<keyword evidence="6" id="KW-1185">Reference proteome</keyword>
<accession>A0AAW5VRW1</accession>
<dbReference type="AlphaFoldDB" id="A0AAW5VRW1"/>
<evidence type="ECO:0000313" key="4">
    <source>
        <dbReference type="EMBL" id="MCW7532391.1"/>
    </source>
</evidence>
<dbReference type="GO" id="GO:0005524">
    <property type="term" value="F:ATP binding"/>
    <property type="evidence" value="ECO:0007669"/>
    <property type="project" value="UniProtKB-UniRule"/>
</dbReference>
<evidence type="ECO:0000313" key="6">
    <source>
        <dbReference type="Proteomes" id="UP001208912"/>
    </source>
</evidence>
<dbReference type="GO" id="GO:0004674">
    <property type="term" value="F:protein serine/threonine kinase activity"/>
    <property type="evidence" value="ECO:0007669"/>
    <property type="project" value="TreeGrafter"/>
</dbReference>
<evidence type="ECO:0000259" key="2">
    <source>
        <dbReference type="PROSITE" id="PS50011"/>
    </source>
</evidence>
<keyword evidence="1" id="KW-0067">ATP-binding</keyword>
<dbReference type="InterPro" id="IPR000719">
    <property type="entry name" value="Prot_kinase_dom"/>
</dbReference>
<dbReference type="EMBL" id="JAMQPM010000069">
    <property type="protein sequence ID" value="MCW7528533.1"/>
    <property type="molecule type" value="Genomic_DNA"/>
</dbReference>
<keyword evidence="4" id="KW-0418">Kinase</keyword>
<dbReference type="EMBL" id="JAMQPL010000064">
    <property type="protein sequence ID" value="MCW7532391.1"/>
    <property type="molecule type" value="Genomic_DNA"/>
</dbReference>
<proteinExistence type="predicted"/>
<comment type="caution">
    <text evidence="4">The sequence shown here is derived from an EMBL/GenBank/DDBJ whole genome shotgun (WGS) entry which is preliminary data.</text>
</comment>
<dbReference type="RefSeq" id="WP_265353606.1">
    <property type="nucleotide sequence ID" value="NZ_JAMQPL010000064.1"/>
</dbReference>
<dbReference type="PROSITE" id="PS50011">
    <property type="entry name" value="PROTEIN_KINASE_DOM"/>
    <property type="match status" value="1"/>
</dbReference>
<gene>
    <name evidence="3" type="ORF">ND861_19410</name>
    <name evidence="4" type="ORF">ND862_19400</name>
</gene>
<protein>
    <submittedName>
        <fullName evidence="4">Protein kinase</fullName>
    </submittedName>
</protein>
<feature type="domain" description="Protein kinase" evidence="2">
    <location>
        <begin position="29"/>
        <end position="328"/>
    </location>
</feature>
<dbReference type="PROSITE" id="PS00107">
    <property type="entry name" value="PROTEIN_KINASE_ATP"/>
    <property type="match status" value="1"/>
</dbReference>
<keyword evidence="4" id="KW-0808">Transferase</keyword>
<keyword evidence="1" id="KW-0547">Nucleotide-binding</keyword>
<evidence type="ECO:0000313" key="5">
    <source>
        <dbReference type="Proteomes" id="UP001208540"/>
    </source>
</evidence>
<dbReference type="InterPro" id="IPR011009">
    <property type="entry name" value="Kinase-like_dom_sf"/>
</dbReference>
<evidence type="ECO:0000256" key="1">
    <source>
        <dbReference type="PROSITE-ProRule" id="PRU10141"/>
    </source>
</evidence>
<feature type="binding site" evidence="1">
    <location>
        <position position="58"/>
    </location>
    <ligand>
        <name>ATP</name>
        <dbReference type="ChEBI" id="CHEBI:30616"/>
    </ligand>
</feature>
<dbReference type="GO" id="GO:0005737">
    <property type="term" value="C:cytoplasm"/>
    <property type="evidence" value="ECO:0007669"/>
    <property type="project" value="TreeGrafter"/>
</dbReference>
<dbReference type="Gene3D" id="1.10.510.10">
    <property type="entry name" value="Transferase(Phosphotransferase) domain 1"/>
    <property type="match status" value="1"/>
</dbReference>
<name>A0AAW5VRW1_9LEPT</name>
<dbReference type="SMART" id="SM00220">
    <property type="entry name" value="S_TKc"/>
    <property type="match status" value="1"/>
</dbReference>
<dbReference type="SUPFAM" id="SSF56112">
    <property type="entry name" value="Protein kinase-like (PK-like)"/>
    <property type="match status" value="1"/>
</dbReference>
<dbReference type="PANTHER" id="PTHR44167:SF25">
    <property type="entry name" value="PROTEIN KINASE DOMAIN CONTAINING PROTEIN"/>
    <property type="match status" value="1"/>
</dbReference>
<evidence type="ECO:0000313" key="3">
    <source>
        <dbReference type="EMBL" id="MCW7528533.1"/>
    </source>
</evidence>
<reference evidence="4 6" key="1">
    <citation type="submission" date="2022-06" db="EMBL/GenBank/DDBJ databases">
        <title>Leptospira isolates from biofilms formed at urban environments.</title>
        <authorList>
            <person name="Ribeiro P.S."/>
            <person name="Sousa T."/>
            <person name="Carvalho N."/>
            <person name="Aburjaile F."/>
            <person name="Neves F."/>
            <person name="Oliveira D."/>
            <person name="Blanco L."/>
            <person name="Lima J."/>
            <person name="Costa F."/>
            <person name="Brenig B."/>
            <person name="Soares S."/>
            <person name="Ramos R."/>
            <person name="Goes-Neto A."/>
            <person name="Matiuzzi M."/>
            <person name="Azevedo V."/>
            <person name="Ristow P."/>
        </authorList>
    </citation>
    <scope>NUCLEOTIDE SEQUENCE</scope>
    <source>
        <strain evidence="3 6">VSF19</strain>
        <strain evidence="4">VSF20</strain>
    </source>
</reference>
<dbReference type="Proteomes" id="UP001208912">
    <property type="component" value="Unassembled WGS sequence"/>
</dbReference>